<keyword evidence="4" id="KW-1185">Reference proteome</keyword>
<accession>A0A9P9WP05</accession>
<name>A0A9P9WP05_9PEZI</name>
<reference evidence="3" key="1">
    <citation type="submission" date="2021-03" db="EMBL/GenBank/DDBJ databases">
        <title>Revisited historic fungal species revealed as producer of novel bioactive compounds through whole genome sequencing and comparative genomics.</title>
        <authorList>
            <person name="Vignolle G.A."/>
            <person name="Hochenegger N."/>
            <person name="Mach R.L."/>
            <person name="Mach-Aigner A.R."/>
            <person name="Javad Rahimi M."/>
            <person name="Salim K.A."/>
            <person name="Chan C.M."/>
            <person name="Lim L.B.L."/>
            <person name="Cai F."/>
            <person name="Druzhinina I.S."/>
            <person name="U'Ren J.M."/>
            <person name="Derntl C."/>
        </authorList>
    </citation>
    <scope>NUCLEOTIDE SEQUENCE</scope>
    <source>
        <strain evidence="3">TUCIM 5799</strain>
    </source>
</reference>
<sequence length="454" mass="50169">MVRLHNLGLQAQVHVGGKAATEYDAPSENAAAKSPQILKPLSVTKYIECFNDAEFSVALSVSNHYGFDAPVPHMLNIAIYVDGNWVTGEMCRMDQTELQPWKAIVHGRSLIKGKGKGRGQGKQGIQTFKFKSIKTVDDDDSIRVDSDCRAAVNMGTVDIKFFRVQVNGSSEKYMNNLLGAKNLELAEKALKGRTVSHGTTFSDFVELDKPKPLLSSKCALIYGDNGPFATIKLIYRSKDALIKEGIVSRPPNPRAAALELQRIEELSEDQLRLLLERLKKISTAHVSQSAALSSPDLSRLQTPITNRDGLGASISRFMDRPGTAPPRMPVHIDLSPAASQARKVSGGDYRSTHPRVQTETPRIMQSIERPPDLTHVYQLPLMPLTPPLQSRSQSQSQDDLDRDSMKPERGSVVKREYDDTGDLNVLRPAARPAKRILIDGKIREVVSLLDDDDE</sequence>
<feature type="region of interest" description="Disordered" evidence="1">
    <location>
        <begin position="383"/>
        <end position="417"/>
    </location>
</feature>
<protein>
    <recommendedName>
        <fullName evidence="2">DUF7918 domain-containing protein</fullName>
    </recommendedName>
</protein>
<dbReference type="PANTHER" id="PTHR36223:SF1">
    <property type="entry name" value="TRANSCRIPTION ELONGATION FACTOR EAF N-TERMINAL DOMAIN-CONTAINING PROTEIN"/>
    <property type="match status" value="1"/>
</dbReference>
<evidence type="ECO:0000313" key="4">
    <source>
        <dbReference type="Proteomes" id="UP000829685"/>
    </source>
</evidence>
<dbReference type="InterPro" id="IPR057678">
    <property type="entry name" value="DUF7918"/>
</dbReference>
<evidence type="ECO:0000259" key="2">
    <source>
        <dbReference type="Pfam" id="PF25534"/>
    </source>
</evidence>
<feature type="compositionally biased region" description="Basic and acidic residues" evidence="1">
    <location>
        <begin position="402"/>
        <end position="417"/>
    </location>
</feature>
<gene>
    <name evidence="3" type="ORF">JX265_005017</name>
</gene>
<evidence type="ECO:0000313" key="3">
    <source>
        <dbReference type="EMBL" id="KAI1873395.1"/>
    </source>
</evidence>
<dbReference type="EMBL" id="JAFIMR010000010">
    <property type="protein sequence ID" value="KAI1873395.1"/>
    <property type="molecule type" value="Genomic_DNA"/>
</dbReference>
<feature type="domain" description="DUF7918" evidence="2">
    <location>
        <begin position="8"/>
        <end position="249"/>
    </location>
</feature>
<feature type="compositionally biased region" description="Low complexity" evidence="1">
    <location>
        <begin position="383"/>
        <end position="397"/>
    </location>
</feature>
<dbReference type="Pfam" id="PF25534">
    <property type="entry name" value="DUF7918"/>
    <property type="match status" value="1"/>
</dbReference>
<organism evidence="3 4">
    <name type="scientific">Neoarthrinium moseri</name>
    <dbReference type="NCBI Taxonomy" id="1658444"/>
    <lineage>
        <taxon>Eukaryota</taxon>
        <taxon>Fungi</taxon>
        <taxon>Dikarya</taxon>
        <taxon>Ascomycota</taxon>
        <taxon>Pezizomycotina</taxon>
        <taxon>Sordariomycetes</taxon>
        <taxon>Xylariomycetidae</taxon>
        <taxon>Amphisphaeriales</taxon>
        <taxon>Apiosporaceae</taxon>
        <taxon>Neoarthrinium</taxon>
    </lineage>
</organism>
<dbReference type="Proteomes" id="UP000829685">
    <property type="component" value="Unassembled WGS sequence"/>
</dbReference>
<dbReference type="AlphaFoldDB" id="A0A9P9WP05"/>
<dbReference type="PANTHER" id="PTHR36223">
    <property type="entry name" value="BETA-LACTAMASE-TYPE TRANSPEPTIDASE FOLD DOMAIN CONTAINING PROTEIN"/>
    <property type="match status" value="1"/>
</dbReference>
<evidence type="ECO:0000256" key="1">
    <source>
        <dbReference type="SAM" id="MobiDB-lite"/>
    </source>
</evidence>
<proteinExistence type="predicted"/>
<comment type="caution">
    <text evidence="3">The sequence shown here is derived from an EMBL/GenBank/DDBJ whole genome shotgun (WGS) entry which is preliminary data.</text>
</comment>